<dbReference type="Pfam" id="PF00768">
    <property type="entry name" value="Peptidase_S11"/>
    <property type="match status" value="1"/>
</dbReference>
<comment type="pathway">
    <text evidence="2">Cell wall biogenesis; peptidoglycan biosynthesis.</text>
</comment>
<evidence type="ECO:0000313" key="18">
    <source>
        <dbReference type="Proteomes" id="UP000009256"/>
    </source>
</evidence>
<evidence type="ECO:0000259" key="16">
    <source>
        <dbReference type="SMART" id="SM00936"/>
    </source>
</evidence>
<dbReference type="EMBL" id="CP002326">
    <property type="protein sequence ID" value="ADQ40771.1"/>
    <property type="molecule type" value="Genomic_DNA"/>
</dbReference>
<dbReference type="EC" id="3.4.16.4" evidence="4"/>
<evidence type="ECO:0000256" key="14">
    <source>
        <dbReference type="PIRSR" id="PIRSR618044-2"/>
    </source>
</evidence>
<keyword evidence="6" id="KW-0645">Protease</keyword>
<dbReference type="InterPro" id="IPR001967">
    <property type="entry name" value="Peptidase_S11_N"/>
</dbReference>
<keyword evidence="11" id="KW-0961">Cell wall biogenesis/degradation</keyword>
<dbReference type="SMART" id="SM00936">
    <property type="entry name" value="PBP5_C"/>
    <property type="match status" value="1"/>
</dbReference>
<dbReference type="OrthoDB" id="9791132at2"/>
<evidence type="ECO:0000256" key="12">
    <source>
        <dbReference type="ARBA" id="ARBA00034000"/>
    </source>
</evidence>
<keyword evidence="10" id="KW-0573">Peptidoglycan synthesis</keyword>
<feature type="domain" description="Peptidase S11 D-Ala-D-Ala carboxypeptidase A C-terminal" evidence="16">
    <location>
        <begin position="284"/>
        <end position="368"/>
    </location>
</feature>
<evidence type="ECO:0000256" key="6">
    <source>
        <dbReference type="ARBA" id="ARBA00022670"/>
    </source>
</evidence>
<dbReference type="InterPro" id="IPR015956">
    <property type="entry name" value="Peniciliin-bd_prot_C_sf"/>
</dbReference>
<dbReference type="eggNOG" id="COG1686">
    <property type="taxonomic scope" value="Bacteria"/>
</dbReference>
<dbReference type="GO" id="GO:0071555">
    <property type="term" value="P:cell wall organization"/>
    <property type="evidence" value="ECO:0007669"/>
    <property type="project" value="UniProtKB-KW"/>
</dbReference>
<dbReference type="PANTHER" id="PTHR21581:SF33">
    <property type="entry name" value="D-ALANYL-D-ALANINE CARBOXYPEPTIDASE DACB"/>
    <property type="match status" value="1"/>
</dbReference>
<organism evidence="17 18">
    <name type="scientific">Caldicellulosiruptor acetigenus (strain ATCC 700853 / DSM 12137 / I77R1B)</name>
    <name type="common">Caldicellulosiruptor kristjanssonii</name>
    <dbReference type="NCBI Taxonomy" id="632335"/>
    <lineage>
        <taxon>Bacteria</taxon>
        <taxon>Bacillati</taxon>
        <taxon>Bacillota</taxon>
        <taxon>Bacillota incertae sedis</taxon>
        <taxon>Caldicellulosiruptorales</taxon>
        <taxon>Caldicellulosiruptoraceae</taxon>
        <taxon>Caldicellulosiruptor</taxon>
    </lineage>
</organism>
<dbReference type="Pfam" id="PF07943">
    <property type="entry name" value="PBP5_C"/>
    <property type="match status" value="1"/>
</dbReference>
<dbReference type="KEGG" id="cki:Calkr_1263"/>
<dbReference type="MEROPS" id="S11.004"/>
<dbReference type="Gene3D" id="2.60.410.10">
    <property type="entry name" value="D-Ala-D-Ala carboxypeptidase, C-terminal domain"/>
    <property type="match status" value="1"/>
</dbReference>
<dbReference type="GO" id="GO:0009252">
    <property type="term" value="P:peptidoglycan biosynthetic process"/>
    <property type="evidence" value="ECO:0007669"/>
    <property type="project" value="UniProtKB-UniPathway"/>
</dbReference>
<dbReference type="Proteomes" id="UP000009256">
    <property type="component" value="Chromosome"/>
</dbReference>
<dbReference type="InterPro" id="IPR012338">
    <property type="entry name" value="Beta-lactam/transpept-like"/>
</dbReference>
<feature type="active site" description="Proton acceptor" evidence="13">
    <location>
        <position position="78"/>
    </location>
</feature>
<feature type="active site" description="Acyl-ester intermediate" evidence="13">
    <location>
        <position position="75"/>
    </location>
</feature>
<dbReference type="PANTHER" id="PTHR21581">
    <property type="entry name" value="D-ALANYL-D-ALANINE CARBOXYPEPTIDASE"/>
    <property type="match status" value="1"/>
</dbReference>
<accession>E4S7N1</accession>
<evidence type="ECO:0000256" key="11">
    <source>
        <dbReference type="ARBA" id="ARBA00023316"/>
    </source>
</evidence>
<evidence type="ECO:0000256" key="7">
    <source>
        <dbReference type="ARBA" id="ARBA00022729"/>
    </source>
</evidence>
<evidence type="ECO:0000256" key="8">
    <source>
        <dbReference type="ARBA" id="ARBA00022801"/>
    </source>
</evidence>
<comment type="function">
    <text evidence="1">Removes C-terminal D-alanyl residues from sugar-peptide cell wall precursors.</text>
</comment>
<evidence type="ECO:0000256" key="10">
    <source>
        <dbReference type="ARBA" id="ARBA00022984"/>
    </source>
</evidence>
<evidence type="ECO:0000256" key="15">
    <source>
        <dbReference type="RuleBase" id="RU004016"/>
    </source>
</evidence>
<keyword evidence="7" id="KW-0732">Signal</keyword>
<sequence length="387" mass="43720">MGILSRCGGVLFVMKARAFVLVFALIITTTFGKICYANEKKNLPQISSKSAIAIEWVTRKILFEKNKDLKLPMASTTKIMTAILVLENCDVNKEIEIPPQAVGVPGSSMYLEKGEKLKIIDLLYGLMLSSGNDAAVALAIATAGDVKRFVNLMNKKAKELGLSNTVFSSPHGLEQGEHYTTAHDLAKLAAYAMRNPIFRQIVKTTEKEVPWTTRPYNRILKNKNKMLRLYPGAEGVKTGFTKKAGRCLVTSACRDDFRVICVVLNAPNMWNDTRKILDYCYSNFKVVKLLPGEIGYVKVKNGKSDWVKVGTTYQRYWVVDLNCLPKIEVLLQVAEAPIEKNKVVGRLNVYLKNEKQSFPLVALQECQRKSLWDRIKEKLFEKRMRQK</sequence>
<dbReference type="InterPro" id="IPR018044">
    <property type="entry name" value="Peptidase_S11"/>
</dbReference>
<evidence type="ECO:0000256" key="13">
    <source>
        <dbReference type="PIRSR" id="PIRSR618044-1"/>
    </source>
</evidence>
<evidence type="ECO:0000256" key="5">
    <source>
        <dbReference type="ARBA" id="ARBA00022645"/>
    </source>
</evidence>
<gene>
    <name evidence="17" type="ordered locus">Calkr_1263</name>
</gene>
<comment type="catalytic activity">
    <reaction evidence="12">
        <text>Preferential cleavage: (Ac)2-L-Lys-D-Ala-|-D-Ala. Also transpeptidation of peptidyl-alanyl moieties that are N-acyl substituents of D-alanine.</text>
        <dbReference type="EC" id="3.4.16.4"/>
    </reaction>
</comment>
<comment type="similarity">
    <text evidence="3 15">Belongs to the peptidase S11 family.</text>
</comment>
<evidence type="ECO:0000256" key="4">
    <source>
        <dbReference type="ARBA" id="ARBA00012448"/>
    </source>
</evidence>
<evidence type="ECO:0000256" key="3">
    <source>
        <dbReference type="ARBA" id="ARBA00007164"/>
    </source>
</evidence>
<dbReference type="UniPathway" id="UPA00219"/>
<dbReference type="Gene3D" id="3.40.710.10">
    <property type="entry name" value="DD-peptidase/beta-lactamase superfamily"/>
    <property type="match status" value="1"/>
</dbReference>
<dbReference type="AlphaFoldDB" id="E4S7N1"/>
<feature type="binding site" evidence="14">
    <location>
        <position position="237"/>
    </location>
    <ligand>
        <name>substrate</name>
    </ligand>
</feature>
<proteinExistence type="inferred from homology"/>
<keyword evidence="8 17" id="KW-0378">Hydrolase</keyword>
<keyword evidence="9" id="KW-0133">Cell shape</keyword>
<name>E4S7N1_CALA7</name>
<keyword evidence="5 17" id="KW-0121">Carboxypeptidase</keyword>
<dbReference type="SUPFAM" id="SSF56601">
    <property type="entry name" value="beta-lactamase/transpeptidase-like"/>
    <property type="match status" value="1"/>
</dbReference>
<feature type="active site" evidence="13">
    <location>
        <position position="130"/>
    </location>
</feature>
<evidence type="ECO:0000256" key="2">
    <source>
        <dbReference type="ARBA" id="ARBA00004752"/>
    </source>
</evidence>
<evidence type="ECO:0000256" key="1">
    <source>
        <dbReference type="ARBA" id="ARBA00003217"/>
    </source>
</evidence>
<dbReference type="HOGENOM" id="CLU_027070_7_3_9"/>
<evidence type="ECO:0000256" key="9">
    <source>
        <dbReference type="ARBA" id="ARBA00022960"/>
    </source>
</evidence>
<protein>
    <recommendedName>
        <fullName evidence="4">serine-type D-Ala-D-Ala carboxypeptidase</fullName>
        <ecNumber evidence="4">3.4.16.4</ecNumber>
    </recommendedName>
</protein>
<reference evidence="17 18" key="2">
    <citation type="journal article" date="2011" name="J. Bacteriol.">
        <title>Complete genome sequences for the anaerobic, extremely thermophilic plant biomass-degrading bacteria Caldicellulosiruptor hydrothermalis, Caldicellulosiruptor kristjanssonii, Caldicellulosiruptor kronotskyensis, Caldicellulosiruptor owensenis, and Caldicellulosiruptor lactoaceticus.</title>
        <authorList>
            <person name="Blumer-Schuette S.E."/>
            <person name="Ozdemir I."/>
            <person name="Mistry D."/>
            <person name="Lucas S."/>
            <person name="Lapidus A."/>
            <person name="Cheng J.F."/>
            <person name="Goodwin L.A."/>
            <person name="Pitluck S."/>
            <person name="Land M.L."/>
            <person name="Hauser L.J."/>
            <person name="Woyke T."/>
            <person name="Mikhailova N."/>
            <person name="Pati A."/>
            <person name="Kyrpides N.C."/>
            <person name="Ivanova N."/>
            <person name="Detter J.C."/>
            <person name="Walston-Davenport K."/>
            <person name="Han S."/>
            <person name="Adams M.W."/>
            <person name="Kelly R.M."/>
        </authorList>
    </citation>
    <scope>NUCLEOTIDE SEQUENCE [LARGE SCALE GENOMIC DNA]</scope>
    <source>
        <strain evidence="18">ATCC 700853 / DSM 12137 / I77R1B</strain>
    </source>
</reference>
<evidence type="ECO:0000313" key="17">
    <source>
        <dbReference type="EMBL" id="ADQ40771.1"/>
    </source>
</evidence>
<dbReference type="SUPFAM" id="SSF69189">
    <property type="entry name" value="Penicillin-binding protein associated domain"/>
    <property type="match status" value="1"/>
</dbReference>
<keyword evidence="18" id="KW-1185">Reference proteome</keyword>
<dbReference type="GO" id="GO:0006508">
    <property type="term" value="P:proteolysis"/>
    <property type="evidence" value="ECO:0007669"/>
    <property type="project" value="UniProtKB-KW"/>
</dbReference>
<dbReference type="InterPro" id="IPR012907">
    <property type="entry name" value="Peptidase_S11_C"/>
</dbReference>
<dbReference type="PRINTS" id="PR00725">
    <property type="entry name" value="DADACBPTASE1"/>
</dbReference>
<dbReference type="GO" id="GO:0008360">
    <property type="term" value="P:regulation of cell shape"/>
    <property type="evidence" value="ECO:0007669"/>
    <property type="project" value="UniProtKB-KW"/>
</dbReference>
<dbReference type="STRING" id="632335.Calkr_1263"/>
<reference key="1">
    <citation type="submission" date="2010-11" db="EMBL/GenBank/DDBJ databases">
        <title>Complete sequence of chromosome of Caldicellulosiruptor kristjanssonii 177R1B.</title>
        <authorList>
            <consortium name="US DOE Joint Genome Institute"/>
            <person name="Lucas S."/>
            <person name="Copeland A."/>
            <person name="Lapidus A."/>
            <person name="Cheng J.-F."/>
            <person name="Bruce D."/>
            <person name="Goodwin L."/>
            <person name="Pitluck S."/>
            <person name="Davenport K."/>
            <person name="Detter J.C."/>
            <person name="Han C."/>
            <person name="Tapia R."/>
            <person name="Land M."/>
            <person name="Hauser L."/>
            <person name="Jeffries C."/>
            <person name="Kyrpides N."/>
            <person name="Ivanova N."/>
            <person name="Mikhailova N."/>
            <person name="Blumer-Schuette S.E."/>
            <person name="Kelly R.M."/>
            <person name="Woyke T."/>
        </authorList>
    </citation>
    <scope>NUCLEOTIDE SEQUENCE</scope>
    <source>
        <strain>177R1B</strain>
    </source>
</reference>
<dbReference type="InterPro" id="IPR037167">
    <property type="entry name" value="Peptidase_S11_C_sf"/>
</dbReference>
<dbReference type="GO" id="GO:0009002">
    <property type="term" value="F:serine-type D-Ala-D-Ala carboxypeptidase activity"/>
    <property type="evidence" value="ECO:0007669"/>
    <property type="project" value="UniProtKB-EC"/>
</dbReference>